<dbReference type="EMBL" id="CP028339">
    <property type="protein sequence ID" value="AVR89079.1"/>
    <property type="molecule type" value="Genomic_DNA"/>
</dbReference>
<dbReference type="AlphaFoldDB" id="A0A2R4BP22"/>
<evidence type="ECO:0000256" key="1">
    <source>
        <dbReference type="SAM" id="MobiDB-lite"/>
    </source>
</evidence>
<protein>
    <submittedName>
        <fullName evidence="2">Uncharacterized protein</fullName>
    </submittedName>
</protein>
<dbReference type="KEGG" id="tak:Tharo_2176"/>
<dbReference type="OrthoDB" id="9938911at2"/>
<accession>A0A2R4BP22</accession>
<reference evidence="2 3" key="1">
    <citation type="submission" date="2018-03" db="EMBL/GenBank/DDBJ databases">
        <title>Complete genome sequence of Thauera aromatica, a model organism for studying aromatic compound degradation under denitrifying conditions.</title>
        <authorList>
            <person name="Lo H.-Y."/>
            <person name="Goris T."/>
            <person name="Boll M."/>
            <person name="Mueller J.A."/>
        </authorList>
    </citation>
    <scope>NUCLEOTIDE SEQUENCE [LARGE SCALE GENOMIC DNA]</scope>
    <source>
        <strain evidence="2 3">K172</strain>
    </source>
</reference>
<evidence type="ECO:0000313" key="2">
    <source>
        <dbReference type="EMBL" id="AVR89079.1"/>
    </source>
</evidence>
<gene>
    <name evidence="2" type="ORF">Tharo_2176</name>
</gene>
<dbReference type="PROSITE" id="PS51257">
    <property type="entry name" value="PROKAR_LIPOPROTEIN"/>
    <property type="match status" value="1"/>
</dbReference>
<sequence>MADRFPHAPLRRSAAFAAALSAFGCAGPSPEKPVEPAPPSVAREQFQARLDGGFIVDYQVERKISALDRKSCFAFITGTLTNTSTRTLGRRSILDVTVFSQGKPLFRDLTSPVRDVPPGTRVMFEMVVSPVHKGSCPSYDQIDLSLRQAPTNKAPATSDRDTRSTILK</sequence>
<dbReference type="Proteomes" id="UP000241885">
    <property type="component" value="Chromosome"/>
</dbReference>
<evidence type="ECO:0000313" key="3">
    <source>
        <dbReference type="Proteomes" id="UP000241885"/>
    </source>
</evidence>
<feature type="region of interest" description="Disordered" evidence="1">
    <location>
        <begin position="147"/>
        <end position="168"/>
    </location>
</feature>
<feature type="compositionally biased region" description="Basic and acidic residues" evidence="1">
    <location>
        <begin position="158"/>
        <end position="168"/>
    </location>
</feature>
<name>A0A2R4BP22_THAAR</name>
<organism evidence="2 3">
    <name type="scientific">Thauera aromatica K172</name>
    <dbReference type="NCBI Taxonomy" id="44139"/>
    <lineage>
        <taxon>Bacteria</taxon>
        <taxon>Pseudomonadati</taxon>
        <taxon>Pseudomonadota</taxon>
        <taxon>Betaproteobacteria</taxon>
        <taxon>Rhodocyclales</taxon>
        <taxon>Zoogloeaceae</taxon>
        <taxon>Thauera</taxon>
    </lineage>
</organism>
<keyword evidence="3" id="KW-1185">Reference proteome</keyword>
<proteinExistence type="predicted"/>
<dbReference type="RefSeq" id="WP_107221237.1">
    <property type="nucleotide sequence ID" value="NZ_CP028339.1"/>
</dbReference>